<protein>
    <recommendedName>
        <fullName evidence="8">Carbamoyl phosphate synthase small chain</fullName>
        <ecNumber evidence="8">6.3.5.5</ecNumber>
    </recommendedName>
    <alternativeName>
        <fullName evidence="8">Carbamoyl phosphate synthetase glutamine chain</fullName>
    </alternativeName>
</protein>
<dbReference type="Gene3D" id="3.50.30.20">
    <property type="entry name" value="Carbamoyl-phosphate synthase small subunit, N-terminal domain"/>
    <property type="match status" value="1"/>
</dbReference>
<dbReference type="CDD" id="cd01744">
    <property type="entry name" value="GATase1_CPSase"/>
    <property type="match status" value="1"/>
</dbReference>
<dbReference type="AlphaFoldDB" id="F0T028"/>
<comment type="catalytic activity">
    <reaction evidence="8">
        <text>L-glutamine + H2O = L-glutamate + NH4(+)</text>
        <dbReference type="Rhea" id="RHEA:15889"/>
        <dbReference type="ChEBI" id="CHEBI:15377"/>
        <dbReference type="ChEBI" id="CHEBI:28938"/>
        <dbReference type="ChEBI" id="CHEBI:29985"/>
        <dbReference type="ChEBI" id="CHEBI:58359"/>
    </reaction>
</comment>
<dbReference type="GO" id="GO:0044205">
    <property type="term" value="P:'de novo' UMP biosynthetic process"/>
    <property type="evidence" value="ECO:0007669"/>
    <property type="project" value="UniProtKB-UniRule"/>
</dbReference>
<name>F0T028_SYNGF</name>
<evidence type="ECO:0000313" key="10">
    <source>
        <dbReference type="EMBL" id="ADY55039.1"/>
    </source>
</evidence>
<dbReference type="STRING" id="645991.Sgly_0677"/>
<dbReference type="GO" id="GO:0006526">
    <property type="term" value="P:L-arginine biosynthetic process"/>
    <property type="evidence" value="ECO:0007669"/>
    <property type="project" value="UniProtKB-UniRule"/>
</dbReference>
<dbReference type="SUPFAM" id="SSF52021">
    <property type="entry name" value="Carbamoyl phosphate synthetase, small subunit N-terminal domain"/>
    <property type="match status" value="1"/>
</dbReference>
<organism evidence="10 11">
    <name type="scientific">Syntrophobotulus glycolicus (strain DSM 8271 / FlGlyR)</name>
    <dbReference type="NCBI Taxonomy" id="645991"/>
    <lineage>
        <taxon>Bacteria</taxon>
        <taxon>Bacillati</taxon>
        <taxon>Bacillota</taxon>
        <taxon>Clostridia</taxon>
        <taxon>Eubacteriales</taxon>
        <taxon>Desulfitobacteriaceae</taxon>
        <taxon>Syntrophobotulus</taxon>
    </lineage>
</organism>
<dbReference type="PROSITE" id="PS51273">
    <property type="entry name" value="GATASE_TYPE_1"/>
    <property type="match status" value="1"/>
</dbReference>
<comment type="function">
    <text evidence="8">Small subunit of the glutamine-dependent carbamoyl phosphate synthetase (CPSase). CPSase catalyzes the formation of carbamoyl phosphate from the ammonia moiety of glutamine, carbonate, and phosphate donated by ATP, constituting the first step of 2 biosynthetic pathways, one leading to arginine and/or urea and the other to pyrimidine nucleotides. The small subunit (glutamine amidotransferase) binds and cleaves glutamine to supply the large subunit with the substrate ammonia.</text>
</comment>
<dbReference type="HAMAP" id="MF_01209">
    <property type="entry name" value="CPSase_S_chain"/>
    <property type="match status" value="1"/>
</dbReference>
<dbReference type="PRINTS" id="PR00099">
    <property type="entry name" value="CPSGATASE"/>
</dbReference>
<reference evidence="11" key="2">
    <citation type="submission" date="2011-02" db="EMBL/GenBank/DDBJ databases">
        <title>The complete genome of Syntrophobotulus glycolicus DSM 8271.</title>
        <authorList>
            <person name="Lucas S."/>
            <person name="Copeland A."/>
            <person name="Lapidus A."/>
            <person name="Bruce D."/>
            <person name="Goodwin L."/>
            <person name="Pitluck S."/>
            <person name="Kyrpides N."/>
            <person name="Mavromatis K."/>
            <person name="Pagani I."/>
            <person name="Ivanova N."/>
            <person name="Mikhailova N."/>
            <person name="Chertkov O."/>
            <person name="Held B."/>
            <person name="Detter J.C."/>
            <person name="Tapia R."/>
            <person name="Han C."/>
            <person name="Land M."/>
            <person name="Hauser L."/>
            <person name="Markowitz V."/>
            <person name="Cheng J.-F."/>
            <person name="Hugenholtz P."/>
            <person name="Woyke T."/>
            <person name="Wu D."/>
            <person name="Spring S."/>
            <person name="Schroeder M."/>
            <person name="Brambilla E."/>
            <person name="Klenk H.-P."/>
            <person name="Eisen J.A."/>
        </authorList>
    </citation>
    <scope>NUCLEOTIDE SEQUENCE [LARGE SCALE GENOMIC DNA]</scope>
    <source>
        <strain evidence="11">DSM 8271 / FlGlyR</strain>
    </source>
</reference>
<dbReference type="Pfam" id="PF00988">
    <property type="entry name" value="CPSase_sm_chain"/>
    <property type="match status" value="1"/>
</dbReference>
<feature type="binding site" evidence="8">
    <location>
        <position position="223"/>
    </location>
    <ligand>
        <name>L-glutamine</name>
        <dbReference type="ChEBI" id="CHEBI:58359"/>
    </ligand>
</feature>
<dbReference type="PANTHER" id="PTHR43418:SF7">
    <property type="entry name" value="CARBAMOYL-PHOSPHATE SYNTHASE SMALL CHAIN"/>
    <property type="match status" value="1"/>
</dbReference>
<accession>F0T028</accession>
<dbReference type="InterPro" id="IPR017926">
    <property type="entry name" value="GATASE"/>
</dbReference>
<dbReference type="HOGENOM" id="CLU_035901_2_1_9"/>
<feature type="binding site" evidence="8">
    <location>
        <position position="294"/>
    </location>
    <ligand>
        <name>L-glutamine</name>
        <dbReference type="ChEBI" id="CHEBI:58359"/>
    </ligand>
</feature>
<proteinExistence type="inferred from homology"/>
<sequence length="365" mass="40363">MAWLVLKDGKAYEGEAFGFWKDSEPVTGEVVFNTSMCGYQEMITDLSYSGQILTFTHPQMGNYGWHNEESEAGKVLIKGVAVKELSEGEGSFHADRSMEEFCLNNKIPGIKDIDTRALTRHIRRNGTISGVLVAELEQGIKFWQEHSEQDIQPDRHWVYQTTVSEEYEIHGEGPLLAVLDMGIKRNILRCLQKRGFRLHVFPASASWEEILNVNPQGLVLSNGPGDPDGIPEIARNVGNLIPKLPVLGICMGHQIMAMAAGASTYKLPFGHRGGNHPVQDLATGKVTMTSQNHGYAVREESLEGTGFKVKYVNLNDGTVEGLIHEKYPIITVQYHPEAAPGPEENSGIFDCFAEFVSGKGINRHA</sequence>
<feature type="active site" evidence="8">
    <location>
        <position position="335"/>
    </location>
</feature>
<dbReference type="UniPathway" id="UPA00068">
    <property type="reaction ID" value="UER00171"/>
</dbReference>
<dbReference type="InterPro" id="IPR035686">
    <property type="entry name" value="CPSase_GATase1"/>
</dbReference>
<keyword evidence="3 8" id="KW-0436">Ligase</keyword>
<dbReference type="UniPathway" id="UPA00070">
    <property type="reaction ID" value="UER00115"/>
</dbReference>
<dbReference type="InterPro" id="IPR050472">
    <property type="entry name" value="Anth_synth/Amidotransfase"/>
</dbReference>
<dbReference type="EMBL" id="CP002547">
    <property type="protein sequence ID" value="ADY55039.1"/>
    <property type="molecule type" value="Genomic_DNA"/>
</dbReference>
<evidence type="ECO:0000256" key="6">
    <source>
        <dbReference type="ARBA" id="ARBA00022962"/>
    </source>
</evidence>
<dbReference type="KEGG" id="sgy:Sgly_0677"/>
<keyword evidence="8" id="KW-0055">Arginine biosynthesis</keyword>
<dbReference type="GO" id="GO:0006541">
    <property type="term" value="P:glutamine metabolic process"/>
    <property type="evidence" value="ECO:0007669"/>
    <property type="project" value="InterPro"/>
</dbReference>
<comment type="subunit">
    <text evidence="8">Composed of two chains; the small (or glutamine) chain promotes the hydrolysis of glutamine to ammonia, which is used by the large (or ammonia) chain to synthesize carbamoyl phosphate. Tetramer of heterodimers (alpha,beta)4.</text>
</comment>
<comment type="pathway">
    <text evidence="8">Pyrimidine metabolism; UMP biosynthesis via de novo pathway; (S)-dihydroorotate from bicarbonate: step 1/3.</text>
</comment>
<dbReference type="Pfam" id="PF00117">
    <property type="entry name" value="GATase"/>
    <property type="match status" value="1"/>
</dbReference>
<keyword evidence="8" id="KW-0028">Amino-acid biosynthesis</keyword>
<keyword evidence="11" id="KW-1185">Reference proteome</keyword>
<dbReference type="EC" id="6.3.5.5" evidence="8"/>
<dbReference type="GO" id="GO:0005524">
    <property type="term" value="F:ATP binding"/>
    <property type="evidence" value="ECO:0007669"/>
    <property type="project" value="UniProtKB-UniRule"/>
</dbReference>
<feature type="domain" description="Carbamoyl-phosphate synthase small subunit N-terminal" evidence="9">
    <location>
        <begin position="1"/>
        <end position="133"/>
    </location>
</feature>
<feature type="binding site" evidence="8">
    <location>
        <position position="225"/>
    </location>
    <ligand>
        <name>L-glutamine</name>
        <dbReference type="ChEBI" id="CHEBI:58359"/>
    </ligand>
</feature>
<feature type="region of interest" description="CPSase" evidence="8">
    <location>
        <begin position="1"/>
        <end position="176"/>
    </location>
</feature>
<feature type="active site" description="Nucleophile" evidence="8">
    <location>
        <position position="250"/>
    </location>
</feature>
<reference evidence="10 11" key="1">
    <citation type="journal article" date="2011" name="Stand. Genomic Sci.">
        <title>Complete genome sequence of Syntrophobotulus glycolicus type strain (FlGlyR).</title>
        <authorList>
            <person name="Han C."/>
            <person name="Mwirichia R."/>
            <person name="Chertkov O."/>
            <person name="Held B."/>
            <person name="Lapidus A."/>
            <person name="Nolan M."/>
            <person name="Lucas S."/>
            <person name="Hammon N."/>
            <person name="Deshpande S."/>
            <person name="Cheng J.F."/>
            <person name="Tapia R."/>
            <person name="Goodwin L."/>
            <person name="Pitluck S."/>
            <person name="Huntemann M."/>
            <person name="Liolios K."/>
            <person name="Ivanova N."/>
            <person name="Pagani I."/>
            <person name="Mavromatis K."/>
            <person name="Ovchinikova G."/>
            <person name="Pati A."/>
            <person name="Chen A."/>
            <person name="Palaniappan K."/>
            <person name="Land M."/>
            <person name="Hauser L."/>
            <person name="Brambilla E.M."/>
            <person name="Rohde M."/>
            <person name="Spring S."/>
            <person name="Sikorski J."/>
            <person name="Goker M."/>
            <person name="Woyke T."/>
            <person name="Bristow J."/>
            <person name="Eisen J.A."/>
            <person name="Markowitz V."/>
            <person name="Hugenholtz P."/>
            <person name="Kyrpides N.C."/>
            <person name="Klenk H.P."/>
            <person name="Detter J.C."/>
        </authorList>
    </citation>
    <scope>NUCLEOTIDE SEQUENCE [LARGE SCALE GENOMIC DNA]</scope>
    <source>
        <strain evidence="11">DSM 8271 / FlGlyR</strain>
    </source>
</reference>
<dbReference type="NCBIfam" id="TIGR01368">
    <property type="entry name" value="CPSaseIIsmall"/>
    <property type="match status" value="1"/>
</dbReference>
<evidence type="ECO:0000256" key="4">
    <source>
        <dbReference type="ARBA" id="ARBA00022741"/>
    </source>
</evidence>
<dbReference type="InterPro" id="IPR036480">
    <property type="entry name" value="CarbP_synth_ssu_N_sf"/>
</dbReference>
<comment type="similarity">
    <text evidence="2 8">Belongs to the CarA family.</text>
</comment>
<dbReference type="eggNOG" id="COG0505">
    <property type="taxonomic scope" value="Bacteria"/>
</dbReference>
<dbReference type="OrthoDB" id="9804328at2"/>
<comment type="pathway">
    <text evidence="1 8">Amino-acid biosynthesis; L-arginine biosynthesis; carbamoyl phosphate from bicarbonate: step 1/1.</text>
</comment>
<evidence type="ECO:0000256" key="3">
    <source>
        <dbReference type="ARBA" id="ARBA00022598"/>
    </source>
</evidence>
<dbReference type="InterPro" id="IPR029062">
    <property type="entry name" value="Class_I_gatase-like"/>
</dbReference>
<keyword evidence="5 8" id="KW-0067">ATP-binding</keyword>
<evidence type="ECO:0000256" key="5">
    <source>
        <dbReference type="ARBA" id="ARBA00022840"/>
    </source>
</evidence>
<evidence type="ECO:0000259" key="9">
    <source>
        <dbReference type="SMART" id="SM01097"/>
    </source>
</evidence>
<feature type="active site" evidence="8">
    <location>
        <position position="337"/>
    </location>
</feature>
<dbReference type="GO" id="GO:0006207">
    <property type="term" value="P:'de novo' pyrimidine nucleobase biosynthetic process"/>
    <property type="evidence" value="ECO:0007669"/>
    <property type="project" value="InterPro"/>
</dbReference>
<dbReference type="NCBIfam" id="NF009475">
    <property type="entry name" value="PRK12838.1"/>
    <property type="match status" value="1"/>
</dbReference>
<dbReference type="PRINTS" id="PR00097">
    <property type="entry name" value="ANTSNTHASEII"/>
</dbReference>
<evidence type="ECO:0000256" key="2">
    <source>
        <dbReference type="ARBA" id="ARBA00007800"/>
    </source>
</evidence>
<dbReference type="PRINTS" id="PR00096">
    <property type="entry name" value="GATASE"/>
</dbReference>
<feature type="binding site" evidence="8">
    <location>
        <position position="47"/>
    </location>
    <ligand>
        <name>L-glutamine</name>
        <dbReference type="ChEBI" id="CHEBI:58359"/>
    </ligand>
</feature>
<dbReference type="InterPro" id="IPR006274">
    <property type="entry name" value="CarbamoylP_synth_ssu"/>
</dbReference>
<dbReference type="SMART" id="SM01097">
    <property type="entry name" value="CPSase_sm_chain"/>
    <property type="match status" value="1"/>
</dbReference>
<feature type="binding site" evidence="8">
    <location>
        <position position="295"/>
    </location>
    <ligand>
        <name>L-glutamine</name>
        <dbReference type="ChEBI" id="CHEBI:58359"/>
    </ligand>
</feature>
<comment type="catalytic activity">
    <reaction evidence="7 8">
        <text>hydrogencarbonate + L-glutamine + 2 ATP + H2O = carbamoyl phosphate + L-glutamate + 2 ADP + phosphate + 2 H(+)</text>
        <dbReference type="Rhea" id="RHEA:18633"/>
        <dbReference type="ChEBI" id="CHEBI:15377"/>
        <dbReference type="ChEBI" id="CHEBI:15378"/>
        <dbReference type="ChEBI" id="CHEBI:17544"/>
        <dbReference type="ChEBI" id="CHEBI:29985"/>
        <dbReference type="ChEBI" id="CHEBI:30616"/>
        <dbReference type="ChEBI" id="CHEBI:43474"/>
        <dbReference type="ChEBI" id="CHEBI:58228"/>
        <dbReference type="ChEBI" id="CHEBI:58359"/>
        <dbReference type="ChEBI" id="CHEBI:456216"/>
        <dbReference type="EC" id="6.3.5.5"/>
    </reaction>
</comment>
<dbReference type="SUPFAM" id="SSF52317">
    <property type="entry name" value="Class I glutamine amidotransferase-like"/>
    <property type="match status" value="1"/>
</dbReference>
<dbReference type="GO" id="GO:0004088">
    <property type="term" value="F:carbamoyl-phosphate synthase (glutamine-hydrolyzing) activity"/>
    <property type="evidence" value="ECO:0007669"/>
    <property type="project" value="UniProtKB-UniRule"/>
</dbReference>
<dbReference type="GO" id="GO:0004359">
    <property type="term" value="F:glutaminase activity"/>
    <property type="evidence" value="ECO:0007669"/>
    <property type="project" value="RHEA"/>
</dbReference>
<evidence type="ECO:0000256" key="8">
    <source>
        <dbReference type="HAMAP-Rule" id="MF_01209"/>
    </source>
</evidence>
<dbReference type="InterPro" id="IPR002474">
    <property type="entry name" value="CarbamoylP_synth_ssu_N"/>
</dbReference>
<feature type="binding site" evidence="8">
    <location>
        <position position="251"/>
    </location>
    <ligand>
        <name>L-glutamine</name>
        <dbReference type="ChEBI" id="CHEBI:58359"/>
    </ligand>
</feature>
<dbReference type="Gene3D" id="3.40.50.880">
    <property type="match status" value="1"/>
</dbReference>
<keyword evidence="4 8" id="KW-0547">Nucleotide-binding</keyword>
<evidence type="ECO:0000256" key="1">
    <source>
        <dbReference type="ARBA" id="ARBA00005077"/>
    </source>
</evidence>
<evidence type="ECO:0000256" key="7">
    <source>
        <dbReference type="ARBA" id="ARBA00048816"/>
    </source>
</evidence>
<keyword evidence="8" id="KW-0665">Pyrimidine biosynthesis</keyword>
<feature type="binding site" evidence="8">
    <location>
        <position position="254"/>
    </location>
    <ligand>
        <name>L-glutamine</name>
        <dbReference type="ChEBI" id="CHEBI:58359"/>
    </ligand>
</feature>
<feature type="binding site" evidence="8">
    <location>
        <position position="292"/>
    </location>
    <ligand>
        <name>L-glutamine</name>
        <dbReference type="ChEBI" id="CHEBI:58359"/>
    </ligand>
</feature>
<dbReference type="PANTHER" id="PTHR43418">
    <property type="entry name" value="MULTIFUNCTIONAL TRYPTOPHAN BIOSYNTHESIS PROTEIN-RELATED"/>
    <property type="match status" value="1"/>
</dbReference>
<keyword evidence="6 8" id="KW-0315">Glutamine amidotransferase</keyword>
<dbReference type="RefSeq" id="WP_013623910.1">
    <property type="nucleotide sequence ID" value="NC_015172.1"/>
</dbReference>
<evidence type="ECO:0000313" key="11">
    <source>
        <dbReference type="Proteomes" id="UP000007488"/>
    </source>
</evidence>
<gene>
    <name evidence="8" type="primary">carA</name>
    <name evidence="10" type="ordered locus">Sgly_0677</name>
</gene>
<dbReference type="Proteomes" id="UP000007488">
    <property type="component" value="Chromosome"/>
</dbReference>